<proteinExistence type="predicted"/>
<dbReference type="InterPro" id="IPR027417">
    <property type="entry name" value="P-loop_NTPase"/>
</dbReference>
<dbReference type="InterPro" id="IPR056024">
    <property type="entry name" value="DUF7605"/>
</dbReference>
<dbReference type="PANTHER" id="PTHR36681:SF3">
    <property type="entry name" value="NUCLEAR GTPASE, GERMINAL CENTER-ASSOCIATED, TANDEM DUPLICATE 3"/>
    <property type="match status" value="1"/>
</dbReference>
<organism evidence="2 3">
    <name type="scientific">Aspergillus sclerotialis</name>
    <dbReference type="NCBI Taxonomy" id="2070753"/>
    <lineage>
        <taxon>Eukaryota</taxon>
        <taxon>Fungi</taxon>
        <taxon>Dikarya</taxon>
        <taxon>Ascomycota</taxon>
        <taxon>Pezizomycotina</taxon>
        <taxon>Eurotiomycetes</taxon>
        <taxon>Eurotiomycetidae</taxon>
        <taxon>Eurotiales</taxon>
        <taxon>Aspergillaceae</taxon>
        <taxon>Aspergillus</taxon>
        <taxon>Aspergillus subgen. Polypaecilum</taxon>
    </lineage>
</organism>
<dbReference type="SUPFAM" id="SSF52540">
    <property type="entry name" value="P-loop containing nucleoside triphosphate hydrolases"/>
    <property type="match status" value="1"/>
</dbReference>
<comment type="caution">
    <text evidence="2">The sequence shown here is derived from an EMBL/GenBank/DDBJ whole genome shotgun (WGS) entry which is preliminary data.</text>
</comment>
<evidence type="ECO:0000313" key="3">
    <source>
        <dbReference type="Proteomes" id="UP000266188"/>
    </source>
</evidence>
<dbReference type="EMBL" id="MVGC01000749">
    <property type="protein sequence ID" value="RJE17724.1"/>
    <property type="molecule type" value="Genomic_DNA"/>
</dbReference>
<evidence type="ECO:0000313" key="2">
    <source>
        <dbReference type="EMBL" id="RJE17724.1"/>
    </source>
</evidence>
<dbReference type="STRING" id="2070753.A0A3A2ZEG6"/>
<dbReference type="Proteomes" id="UP000266188">
    <property type="component" value="Unassembled WGS sequence"/>
</dbReference>
<name>A0A3A2ZEG6_9EURO</name>
<keyword evidence="3" id="KW-1185">Reference proteome</keyword>
<protein>
    <recommendedName>
        <fullName evidence="1">DUF7605 domain-containing protein</fullName>
    </recommendedName>
</protein>
<gene>
    <name evidence="2" type="ORF">PHISCL_09938</name>
</gene>
<accession>A0A3A2ZEG6</accession>
<dbReference type="PANTHER" id="PTHR36681">
    <property type="entry name" value="NUCLEAR GTPASE, GERMINAL CENTER-ASSOCIATED, TANDEM DUPLICATE 3"/>
    <property type="match status" value="1"/>
</dbReference>
<evidence type="ECO:0000259" key="1">
    <source>
        <dbReference type="Pfam" id="PF24564"/>
    </source>
</evidence>
<feature type="non-terminal residue" evidence="2">
    <location>
        <position position="757"/>
    </location>
</feature>
<dbReference type="Gene3D" id="3.40.50.300">
    <property type="entry name" value="P-loop containing nucleotide triphosphate hydrolases"/>
    <property type="match status" value="1"/>
</dbReference>
<feature type="domain" description="DUF7605" evidence="1">
    <location>
        <begin position="515"/>
        <end position="696"/>
    </location>
</feature>
<sequence>MQQCPLSQERESSLYNLYEQACALSQVQCPETRIVGFVGNSGVGKSRLINSLLDQAGLARSSGDGVACTSVVTEFRNADASHPNRTIEVMYMSTEEVNELLEALLQSFRMYFTDTVIRWEVKNIEEQEQIREKGFRAWSTLHSMFRGRPELTHQFLSDTTEGALPRILGRLREWAEASYSQRPGGTALHHTVVLGSRQECRDYLDMLTMDPKDERETAVWPFIKLISHLHLTSLFHGLTISRGFRDLNFARVRATETYLKHSCNEVFVVTIISRCVTDQSIEEIKNHCNKDQPLRIVCTRSEDVKPEEYSRNNSALAPEIGRLQAKVKRREKRRAKMQQQMSSNTGVGSNEDAKRLKKEVKDARFELTRFLIESRIQEVTNQLQKHGEEVRIFCVSNEIYSQPPDLSHADDYIGLSGIPELRRYCQLVPAEAQFRFVSGLLEHRVPALIRSIKQWTLAGSDDVTVEKAGTLRQILLRVEETFRDGLIMGNADVRTFQRRLEDQFNELVLDLSHERTLQWKESALQASRVWECWAHNTYGAFCRKYGTHETRSAGYHCWNEELIKGMRDDLEEPWKIFENWIFGQKNQLQKSVKRLFEENLTRLMGNMNLAPIALGNFIDNMNARYANIAGLISQSFDRLLEGLCKIRLDTLSGYPSSYIAGLMLPVYNQCNSDSGNGVDARRKTYMRNHLTGSNIFPSLINRMGTNCRSLLRENQEELRHRVNEEIENIRNDLRVIVLEEGEVSEATRFPEVGRVLK</sequence>
<dbReference type="Pfam" id="PF24564">
    <property type="entry name" value="DUF7605"/>
    <property type="match status" value="1"/>
</dbReference>
<dbReference type="OrthoDB" id="3598281at2759"/>
<reference evidence="3" key="1">
    <citation type="submission" date="2017-02" db="EMBL/GenBank/DDBJ databases">
        <authorList>
            <person name="Tafer H."/>
            <person name="Lopandic K."/>
        </authorList>
    </citation>
    <scope>NUCLEOTIDE SEQUENCE [LARGE SCALE GENOMIC DNA]</scope>
    <source>
        <strain evidence="3">CBS 366.77</strain>
    </source>
</reference>
<dbReference type="AlphaFoldDB" id="A0A3A2ZEG6"/>